<dbReference type="Proteomes" id="UP000807769">
    <property type="component" value="Unassembled WGS sequence"/>
</dbReference>
<evidence type="ECO:0000313" key="2">
    <source>
        <dbReference type="Proteomes" id="UP000807769"/>
    </source>
</evidence>
<dbReference type="OrthoDB" id="5967843at2759"/>
<gene>
    <name evidence="1" type="ORF">BJ212DRAFT_1418714</name>
</gene>
<evidence type="ECO:0000313" key="1">
    <source>
        <dbReference type="EMBL" id="KAG1791648.1"/>
    </source>
</evidence>
<protein>
    <submittedName>
        <fullName evidence="1">Uncharacterized protein</fullName>
    </submittedName>
</protein>
<reference evidence="1" key="1">
    <citation type="journal article" date="2020" name="New Phytol.">
        <title>Comparative genomics reveals dynamic genome evolution in host specialist ectomycorrhizal fungi.</title>
        <authorList>
            <person name="Lofgren L.A."/>
            <person name="Nguyen N.H."/>
            <person name="Vilgalys R."/>
            <person name="Ruytinx J."/>
            <person name="Liao H.L."/>
            <person name="Branco S."/>
            <person name="Kuo A."/>
            <person name="LaButti K."/>
            <person name="Lipzen A."/>
            <person name="Andreopoulos W."/>
            <person name="Pangilinan J."/>
            <person name="Riley R."/>
            <person name="Hundley H."/>
            <person name="Na H."/>
            <person name="Barry K."/>
            <person name="Grigoriev I.V."/>
            <person name="Stajich J.E."/>
            <person name="Kennedy P.G."/>
        </authorList>
    </citation>
    <scope>NUCLEOTIDE SEQUENCE</scope>
    <source>
        <strain evidence="1">MN1</strain>
    </source>
</reference>
<proteinExistence type="predicted"/>
<accession>A0A9P7AL07</accession>
<dbReference type="RefSeq" id="XP_041184850.1">
    <property type="nucleotide sequence ID" value="XM_041337597.1"/>
</dbReference>
<organism evidence="1 2">
    <name type="scientific">Suillus subaureus</name>
    <dbReference type="NCBI Taxonomy" id="48587"/>
    <lineage>
        <taxon>Eukaryota</taxon>
        <taxon>Fungi</taxon>
        <taxon>Dikarya</taxon>
        <taxon>Basidiomycota</taxon>
        <taxon>Agaricomycotina</taxon>
        <taxon>Agaricomycetes</taxon>
        <taxon>Agaricomycetidae</taxon>
        <taxon>Boletales</taxon>
        <taxon>Suillineae</taxon>
        <taxon>Suillaceae</taxon>
        <taxon>Suillus</taxon>
    </lineage>
</organism>
<dbReference type="GeneID" id="64631613"/>
<name>A0A9P7AL07_9AGAM</name>
<dbReference type="EMBL" id="JABBWG010000563">
    <property type="protein sequence ID" value="KAG1791648.1"/>
    <property type="molecule type" value="Genomic_DNA"/>
</dbReference>
<dbReference type="AlphaFoldDB" id="A0A9P7AL07"/>
<comment type="caution">
    <text evidence="1">The sequence shown here is derived from an EMBL/GenBank/DDBJ whole genome shotgun (WGS) entry which is preliminary data.</text>
</comment>
<sequence>MSYQDQFCGNLRSIEGTWERFSQVAVKGAECDSCEHQPHPKCLKGTWVDLFDYIYGFLDKKEKN</sequence>
<keyword evidence="2" id="KW-1185">Reference proteome</keyword>